<evidence type="ECO:0008006" key="3">
    <source>
        <dbReference type="Google" id="ProtNLM"/>
    </source>
</evidence>
<gene>
    <name evidence="2" type="ORF">SDC9_04147</name>
</gene>
<protein>
    <recommendedName>
        <fullName evidence="3">Phage portal protein</fullName>
    </recommendedName>
</protein>
<dbReference type="InterPro" id="IPR006429">
    <property type="entry name" value="Phage_lambda_portal"/>
</dbReference>
<evidence type="ECO:0000313" key="2">
    <source>
        <dbReference type="EMBL" id="MPL58613.1"/>
    </source>
</evidence>
<accession>A0A644SVH3</accession>
<dbReference type="EMBL" id="VSSQ01000007">
    <property type="protein sequence ID" value="MPL58613.1"/>
    <property type="molecule type" value="Genomic_DNA"/>
</dbReference>
<reference evidence="2" key="1">
    <citation type="submission" date="2019-08" db="EMBL/GenBank/DDBJ databases">
        <authorList>
            <person name="Kucharzyk K."/>
            <person name="Murdoch R.W."/>
            <person name="Higgins S."/>
            <person name="Loffler F."/>
        </authorList>
    </citation>
    <scope>NUCLEOTIDE SEQUENCE</scope>
</reference>
<evidence type="ECO:0000256" key="1">
    <source>
        <dbReference type="SAM" id="MobiDB-lite"/>
    </source>
</evidence>
<proteinExistence type="predicted"/>
<sequence>MNFIDKLIEVISPQRAFERQKFRSALDAQRSYDAGRVDRLGGGWVAVNSTAEQIDAVFRDRLRARARDLERNNDIVESIVAGIVRNVVGKGFTLQARTADEELNTLIENRWKRWRRARNCDITGRSSFGEILALLMRRMIYDGEILAVKVYDSAAKVPFKLQLREADDLDTSITAAPNGNVIQGGVELNSYSKPVAYWFYERKPDGFSTHKSIRIEAQRVIHLFSKTRPTQVRGISQLARSMDRMRDTNEYLEAERVKARIAACLAVFVETNAPQNRVGRMATDSSTGQRQDVIEPGMIEYLKPGESMKIATPGGINTNAKDFVQLNQRLAGAGAGISYELASRDYSQTNYSSARQGLLEDQKTFAMLQDYLIEHFCQEVYTEFLISAVLSGQIPIKDFFGDKKDEYCEHEWITPGWSWIDPLKEANASGRELELGINTRARISAAQGRDWRDDLDQLAAEQEYAKQLGLQLNSKGSDAQNGKTNSTPDGETD</sequence>
<name>A0A644SVH3_9ZZZZ</name>
<feature type="region of interest" description="Disordered" evidence="1">
    <location>
        <begin position="470"/>
        <end position="493"/>
    </location>
</feature>
<organism evidence="2">
    <name type="scientific">bioreactor metagenome</name>
    <dbReference type="NCBI Taxonomy" id="1076179"/>
    <lineage>
        <taxon>unclassified sequences</taxon>
        <taxon>metagenomes</taxon>
        <taxon>ecological metagenomes</taxon>
    </lineage>
</organism>
<dbReference type="GO" id="GO:0019068">
    <property type="term" value="P:virion assembly"/>
    <property type="evidence" value="ECO:0007669"/>
    <property type="project" value="InterPro"/>
</dbReference>
<dbReference type="Pfam" id="PF05136">
    <property type="entry name" value="Phage_portal_2"/>
    <property type="match status" value="1"/>
</dbReference>
<dbReference type="AlphaFoldDB" id="A0A644SVH3"/>
<dbReference type="NCBIfam" id="TIGR01539">
    <property type="entry name" value="portal_lambda"/>
    <property type="match status" value="1"/>
</dbReference>
<dbReference type="GO" id="GO:0005198">
    <property type="term" value="F:structural molecule activity"/>
    <property type="evidence" value="ECO:0007669"/>
    <property type="project" value="InterPro"/>
</dbReference>
<comment type="caution">
    <text evidence="2">The sequence shown here is derived from an EMBL/GenBank/DDBJ whole genome shotgun (WGS) entry which is preliminary data.</text>
</comment>